<keyword evidence="1" id="KW-0472">Membrane</keyword>
<reference evidence="2 3" key="1">
    <citation type="submission" date="2018-11" db="EMBL/GenBank/DDBJ databases">
        <authorList>
            <consortium name="Pathogen Informatics"/>
        </authorList>
    </citation>
    <scope>NUCLEOTIDE SEQUENCE [LARGE SCALE GENOMIC DNA]</scope>
</reference>
<keyword evidence="1" id="KW-0812">Transmembrane</keyword>
<evidence type="ECO:0008006" key="4">
    <source>
        <dbReference type="Google" id="ProtNLM"/>
    </source>
</evidence>
<evidence type="ECO:0000256" key="1">
    <source>
        <dbReference type="SAM" id="Phobius"/>
    </source>
</evidence>
<dbReference type="Proteomes" id="UP000270094">
    <property type="component" value="Unassembled WGS sequence"/>
</dbReference>
<evidence type="ECO:0000313" key="2">
    <source>
        <dbReference type="EMBL" id="VDM82133.1"/>
    </source>
</evidence>
<gene>
    <name evidence="2" type="ORF">SVUK_LOCUS17131</name>
</gene>
<evidence type="ECO:0000313" key="3">
    <source>
        <dbReference type="Proteomes" id="UP000270094"/>
    </source>
</evidence>
<name>A0A3P7JMR6_STRVU</name>
<sequence>MITTLLYYPLNEAVQGWSYLLFIVPTALFLIILFFLLPETRFHYRSDLMESRLLADLGPPTPYGTFEDDELDLF</sequence>
<dbReference type="OrthoDB" id="4540492at2759"/>
<protein>
    <recommendedName>
        <fullName evidence="4">Major facilitator superfamily (MFS) profile domain-containing protein</fullName>
    </recommendedName>
</protein>
<proteinExistence type="predicted"/>
<dbReference type="EMBL" id="UYYB01116137">
    <property type="protein sequence ID" value="VDM82133.1"/>
    <property type="molecule type" value="Genomic_DNA"/>
</dbReference>
<keyword evidence="3" id="KW-1185">Reference proteome</keyword>
<organism evidence="2 3">
    <name type="scientific">Strongylus vulgaris</name>
    <name type="common">Blood worm</name>
    <dbReference type="NCBI Taxonomy" id="40348"/>
    <lineage>
        <taxon>Eukaryota</taxon>
        <taxon>Metazoa</taxon>
        <taxon>Ecdysozoa</taxon>
        <taxon>Nematoda</taxon>
        <taxon>Chromadorea</taxon>
        <taxon>Rhabditida</taxon>
        <taxon>Rhabditina</taxon>
        <taxon>Rhabditomorpha</taxon>
        <taxon>Strongyloidea</taxon>
        <taxon>Strongylidae</taxon>
        <taxon>Strongylus</taxon>
    </lineage>
</organism>
<accession>A0A3P7JMR6</accession>
<keyword evidence="1" id="KW-1133">Transmembrane helix</keyword>
<feature type="transmembrane region" description="Helical" evidence="1">
    <location>
        <begin position="16"/>
        <end position="37"/>
    </location>
</feature>
<dbReference type="AlphaFoldDB" id="A0A3P7JMR6"/>